<feature type="transmembrane region" description="Helical" evidence="13">
    <location>
        <begin position="351"/>
        <end position="376"/>
    </location>
</feature>
<dbReference type="GO" id="GO:1990529">
    <property type="term" value="C:glycosylphosphatidylinositol-mannosyltransferase I complex"/>
    <property type="evidence" value="ECO:0007669"/>
    <property type="project" value="TreeGrafter"/>
</dbReference>
<dbReference type="GO" id="GO:0006506">
    <property type="term" value="P:GPI anchor biosynthetic process"/>
    <property type="evidence" value="ECO:0007669"/>
    <property type="project" value="UniProtKB-KW"/>
</dbReference>
<dbReference type="PANTHER" id="PTHR12886:SF0">
    <property type="entry name" value="GPI MANNOSYLTRANSFERASE 1"/>
    <property type="match status" value="1"/>
</dbReference>
<comment type="function">
    <text evidence="12 13">Mannosyltransferase involved in glycosylphosphatidylinositol-anchor biosynthesis. Transfers the first alpha-1,4-mannose to GlcN-acyl-PI during GPI precursor assembly. Required for cell wall integrity.</text>
</comment>
<evidence type="ECO:0000256" key="13">
    <source>
        <dbReference type="RuleBase" id="RU365064"/>
    </source>
</evidence>
<feature type="transmembrane region" description="Helical" evidence="13">
    <location>
        <begin position="178"/>
        <end position="196"/>
    </location>
</feature>
<dbReference type="Pfam" id="PF05007">
    <property type="entry name" value="Mannosyl_trans"/>
    <property type="match status" value="1"/>
</dbReference>
<feature type="transmembrane region" description="Helical" evidence="13">
    <location>
        <begin position="388"/>
        <end position="405"/>
    </location>
</feature>
<evidence type="ECO:0000256" key="11">
    <source>
        <dbReference type="ARBA" id="ARBA00023136"/>
    </source>
</evidence>
<comment type="caution">
    <text evidence="15">The sequence shown here is derived from an EMBL/GenBank/DDBJ whole genome shotgun (WGS) entry which is preliminary data.</text>
</comment>
<dbReference type="EMBL" id="MU853802">
    <property type="protein sequence ID" value="KAK3940017.1"/>
    <property type="molecule type" value="Genomic_DNA"/>
</dbReference>
<dbReference type="GO" id="GO:0004376">
    <property type="term" value="F:GPI mannosyltransferase activity"/>
    <property type="evidence" value="ECO:0007669"/>
    <property type="project" value="InterPro"/>
</dbReference>
<keyword evidence="9 13" id="KW-0256">Endoplasmic reticulum</keyword>
<evidence type="ECO:0000256" key="5">
    <source>
        <dbReference type="ARBA" id="ARBA00022502"/>
    </source>
</evidence>
<feature type="region of interest" description="Disordered" evidence="14">
    <location>
        <begin position="1"/>
        <end position="29"/>
    </location>
</feature>
<keyword evidence="11 13" id="KW-0472">Membrane</keyword>
<dbReference type="AlphaFoldDB" id="A0AAN6NA29"/>
<gene>
    <name evidence="15" type="ORF">QBC46DRAFT_386454</name>
</gene>
<keyword evidence="8 13" id="KW-0812">Transmembrane</keyword>
<feature type="transmembrane region" description="Helical" evidence="13">
    <location>
        <begin position="254"/>
        <end position="275"/>
    </location>
</feature>
<evidence type="ECO:0000256" key="6">
    <source>
        <dbReference type="ARBA" id="ARBA00022676"/>
    </source>
</evidence>
<evidence type="ECO:0000256" key="2">
    <source>
        <dbReference type="ARBA" id="ARBA00004687"/>
    </source>
</evidence>
<comment type="caution">
    <text evidence="13">Lacks conserved residue(s) required for the propagation of feature annotation.</text>
</comment>
<evidence type="ECO:0000313" key="16">
    <source>
        <dbReference type="Proteomes" id="UP001303473"/>
    </source>
</evidence>
<comment type="pathway">
    <text evidence="2 13">Glycolipid biosynthesis; glycosylphosphatidylinositol-anchor biosynthesis.</text>
</comment>
<dbReference type="InterPro" id="IPR007704">
    <property type="entry name" value="PIG-M"/>
</dbReference>
<comment type="similarity">
    <text evidence="3 13">Belongs to the PIGM family.</text>
</comment>
<feature type="compositionally biased region" description="Basic and acidic residues" evidence="14">
    <location>
        <begin position="1"/>
        <end position="18"/>
    </location>
</feature>
<feature type="compositionally biased region" description="Low complexity" evidence="14">
    <location>
        <begin position="20"/>
        <end position="29"/>
    </location>
</feature>
<evidence type="ECO:0000256" key="14">
    <source>
        <dbReference type="SAM" id="MobiDB-lite"/>
    </source>
</evidence>
<evidence type="ECO:0000256" key="3">
    <source>
        <dbReference type="ARBA" id="ARBA00011071"/>
    </source>
</evidence>
<dbReference type="Proteomes" id="UP001303473">
    <property type="component" value="Unassembled WGS sequence"/>
</dbReference>
<evidence type="ECO:0000256" key="10">
    <source>
        <dbReference type="ARBA" id="ARBA00022989"/>
    </source>
</evidence>
<evidence type="ECO:0000256" key="1">
    <source>
        <dbReference type="ARBA" id="ARBA00004477"/>
    </source>
</evidence>
<keyword evidence="5 13" id="KW-0337">GPI-anchor biosynthesis</keyword>
<evidence type="ECO:0000313" key="15">
    <source>
        <dbReference type="EMBL" id="KAK3940017.1"/>
    </source>
</evidence>
<evidence type="ECO:0000256" key="12">
    <source>
        <dbReference type="ARBA" id="ARBA00025399"/>
    </source>
</evidence>
<evidence type="ECO:0000256" key="8">
    <source>
        <dbReference type="ARBA" id="ARBA00022692"/>
    </source>
</evidence>
<dbReference type="PANTHER" id="PTHR12886">
    <property type="entry name" value="PIG-M MANNOSYLTRANSFERASE"/>
    <property type="match status" value="1"/>
</dbReference>
<reference evidence="16" key="1">
    <citation type="journal article" date="2023" name="Mol. Phylogenet. Evol.">
        <title>Genome-scale phylogeny and comparative genomics of the fungal order Sordariales.</title>
        <authorList>
            <person name="Hensen N."/>
            <person name="Bonometti L."/>
            <person name="Westerberg I."/>
            <person name="Brannstrom I.O."/>
            <person name="Guillou S."/>
            <person name="Cros-Aarteil S."/>
            <person name="Calhoun S."/>
            <person name="Haridas S."/>
            <person name="Kuo A."/>
            <person name="Mondo S."/>
            <person name="Pangilinan J."/>
            <person name="Riley R."/>
            <person name="LaButti K."/>
            <person name="Andreopoulos B."/>
            <person name="Lipzen A."/>
            <person name="Chen C."/>
            <person name="Yan M."/>
            <person name="Daum C."/>
            <person name="Ng V."/>
            <person name="Clum A."/>
            <person name="Steindorff A."/>
            <person name="Ohm R.A."/>
            <person name="Martin F."/>
            <person name="Silar P."/>
            <person name="Natvig D.O."/>
            <person name="Lalanne C."/>
            <person name="Gautier V."/>
            <person name="Ament-Velasquez S.L."/>
            <person name="Kruys A."/>
            <person name="Hutchinson M.I."/>
            <person name="Powell A.J."/>
            <person name="Barry K."/>
            <person name="Miller A.N."/>
            <person name="Grigoriev I.V."/>
            <person name="Debuchy R."/>
            <person name="Gladieux P."/>
            <person name="Hiltunen Thoren M."/>
            <person name="Johannesson H."/>
        </authorList>
    </citation>
    <scope>NUCLEOTIDE SEQUENCE [LARGE SCALE GENOMIC DNA]</scope>
    <source>
        <strain evidence="16">CBS 340.73</strain>
    </source>
</reference>
<dbReference type="EC" id="2.4.1.-" evidence="13"/>
<name>A0AAN6NA29_9PEZI</name>
<evidence type="ECO:0000256" key="4">
    <source>
        <dbReference type="ARBA" id="ARBA00013797"/>
    </source>
</evidence>
<evidence type="ECO:0000256" key="7">
    <source>
        <dbReference type="ARBA" id="ARBA00022679"/>
    </source>
</evidence>
<accession>A0AAN6NA29</accession>
<feature type="transmembrane region" description="Helical" evidence="13">
    <location>
        <begin position="202"/>
        <end position="228"/>
    </location>
</feature>
<evidence type="ECO:0000256" key="9">
    <source>
        <dbReference type="ARBA" id="ARBA00022824"/>
    </source>
</evidence>
<feature type="transmembrane region" description="Helical" evidence="13">
    <location>
        <begin position="417"/>
        <end position="441"/>
    </location>
</feature>
<proteinExistence type="inferred from homology"/>
<comment type="subcellular location">
    <subcellularLocation>
        <location evidence="1 13">Endoplasmic reticulum membrane</location>
        <topology evidence="1 13">Multi-pass membrane protein</topology>
    </subcellularLocation>
</comment>
<dbReference type="GO" id="GO:0051751">
    <property type="term" value="F:alpha-1,4-mannosyltransferase activity"/>
    <property type="evidence" value="ECO:0007669"/>
    <property type="project" value="InterPro"/>
</dbReference>
<keyword evidence="7 13" id="KW-0808">Transferase</keyword>
<keyword evidence="10 13" id="KW-1133">Transmembrane helix</keyword>
<protein>
    <recommendedName>
        <fullName evidence="4 13">GPI mannosyltransferase 1</fullName>
        <ecNumber evidence="13">2.4.1.-</ecNumber>
    </recommendedName>
    <alternativeName>
        <fullName evidence="13">GPI mannosyltransferase I</fullName>
    </alternativeName>
</protein>
<sequence>MAKRSTESRPSAEGRPSEKSTVSISASPSSSFLNSFFSTPTPLYLSAAALRIILLVYGLWQDANSPVKYTDIDYLVFTDAARFVSRGKSPYARETYRYTPLLAWLLLPTTWRTNPTSHVLDTALFSSGKVMFAVADLVAGWLIERVLITHSRMDAATARKYAAIWLLNPMVATISTRGSSEGLLGVLVMALLWAVLSRKITLAGLLLGFGVHFKIYPFIYAPSIVWWLDHHSTAGLAGKSLAGRMRGFVTPARLRLAVVSLATFIALNVVMFYLYGGPFLVHTYFHHVTRIDHRHNFSPYNIQLYLASAFPTQSGLRIESVAFLPQLLLSCVLIPLVMAKKDLPTAMLAQTFAFVAFNKVCTSQYFLWYMVFLPLYLPRSSFLRNKTLGMSALVLWVVSQGLWLQQGYELEFLGRSTFLPGLWLTSLGFFLVNCWILGIIISDVGAPSSKL</sequence>
<keyword evidence="16" id="KW-1185">Reference proteome</keyword>
<organism evidence="15 16">
    <name type="scientific">Diplogelasinospora grovesii</name>
    <dbReference type="NCBI Taxonomy" id="303347"/>
    <lineage>
        <taxon>Eukaryota</taxon>
        <taxon>Fungi</taxon>
        <taxon>Dikarya</taxon>
        <taxon>Ascomycota</taxon>
        <taxon>Pezizomycotina</taxon>
        <taxon>Sordariomycetes</taxon>
        <taxon>Sordariomycetidae</taxon>
        <taxon>Sordariales</taxon>
        <taxon>Diplogelasinosporaceae</taxon>
        <taxon>Diplogelasinospora</taxon>
    </lineage>
</organism>
<keyword evidence="6 13" id="KW-0328">Glycosyltransferase</keyword>
<dbReference type="GO" id="GO:0005789">
    <property type="term" value="C:endoplasmic reticulum membrane"/>
    <property type="evidence" value="ECO:0007669"/>
    <property type="project" value="UniProtKB-SubCell"/>
</dbReference>